<dbReference type="Gene3D" id="1.10.418.10">
    <property type="entry name" value="Calponin-like domain"/>
    <property type="match status" value="1"/>
</dbReference>
<evidence type="ECO:0000256" key="1">
    <source>
        <dbReference type="SAM" id="MobiDB-lite"/>
    </source>
</evidence>
<protein>
    <submittedName>
        <fullName evidence="4">Cytospin-A</fullName>
    </submittedName>
</protein>
<dbReference type="SMART" id="SM00033">
    <property type="entry name" value="CH"/>
    <property type="match status" value="1"/>
</dbReference>
<evidence type="ECO:0000313" key="4">
    <source>
        <dbReference type="RefSeq" id="XP_041630366.1"/>
    </source>
</evidence>
<dbReference type="InterPro" id="IPR036872">
    <property type="entry name" value="CH_dom_sf"/>
</dbReference>
<organism evidence="3 4">
    <name type="scientific">Drosophila kikkawai</name>
    <name type="common">Fruit fly</name>
    <dbReference type="NCBI Taxonomy" id="30033"/>
    <lineage>
        <taxon>Eukaryota</taxon>
        <taxon>Metazoa</taxon>
        <taxon>Ecdysozoa</taxon>
        <taxon>Arthropoda</taxon>
        <taxon>Hexapoda</taxon>
        <taxon>Insecta</taxon>
        <taxon>Pterygota</taxon>
        <taxon>Neoptera</taxon>
        <taxon>Endopterygota</taxon>
        <taxon>Diptera</taxon>
        <taxon>Brachycera</taxon>
        <taxon>Muscomorpha</taxon>
        <taxon>Ephydroidea</taxon>
        <taxon>Drosophilidae</taxon>
        <taxon>Drosophila</taxon>
        <taxon>Sophophora</taxon>
    </lineage>
</organism>
<feature type="region of interest" description="Disordered" evidence="1">
    <location>
        <begin position="431"/>
        <end position="459"/>
    </location>
</feature>
<dbReference type="PROSITE" id="PS50021">
    <property type="entry name" value="CH"/>
    <property type="match status" value="1"/>
</dbReference>
<accession>A0ABM3C4D5</accession>
<feature type="region of interest" description="Disordered" evidence="1">
    <location>
        <begin position="370"/>
        <end position="399"/>
    </location>
</feature>
<feature type="domain" description="Calponin-homology (CH)" evidence="2">
    <location>
        <begin position="807"/>
        <end position="914"/>
    </location>
</feature>
<proteinExistence type="predicted"/>
<dbReference type="Pfam" id="PF00307">
    <property type="entry name" value="CH"/>
    <property type="match status" value="1"/>
</dbReference>
<dbReference type="InterPro" id="IPR001715">
    <property type="entry name" value="CH_dom"/>
</dbReference>
<feature type="compositionally biased region" description="Basic and acidic residues" evidence="1">
    <location>
        <begin position="373"/>
        <end position="391"/>
    </location>
</feature>
<feature type="compositionally biased region" description="Polar residues" evidence="1">
    <location>
        <begin position="216"/>
        <end position="226"/>
    </location>
</feature>
<feature type="compositionally biased region" description="Basic and acidic residues" evidence="1">
    <location>
        <begin position="200"/>
        <end position="213"/>
    </location>
</feature>
<feature type="compositionally biased region" description="Basic and acidic residues" evidence="1">
    <location>
        <begin position="170"/>
        <end position="190"/>
    </location>
</feature>
<evidence type="ECO:0000259" key="2">
    <source>
        <dbReference type="PROSITE" id="PS50021"/>
    </source>
</evidence>
<reference evidence="4" key="1">
    <citation type="submission" date="2025-08" db="UniProtKB">
        <authorList>
            <consortium name="RefSeq"/>
        </authorList>
    </citation>
    <scope>IDENTIFICATION</scope>
    <source>
        <strain evidence="4">14028-0561.14</strain>
        <tissue evidence="4">Whole fly</tissue>
    </source>
</reference>
<dbReference type="SUPFAM" id="SSF47576">
    <property type="entry name" value="Calponin-homology domain, CH-domain"/>
    <property type="match status" value="1"/>
</dbReference>
<dbReference type="GeneID" id="108071391"/>
<sequence length="914" mass="104214">MMEALLAEIKSTVASLENDSEPEELHMRACMGKTVKLMKDLRNSIVETGHYSELFTSRTSKVLAECRTLMGFLYRSVPCHAEGGKVPAEAQRCFLQVMDVVIGQFDDIIKESQNKQNSGDPDSQNEIRKELKEVIHQNLTRFKKLTASAIQASKRGCKIDGDLENKLSSEHLESAVEPQKIKEQKEELKVSQKGSQPELDVSRRDRGDAKDIHSPNLKNSHLSPSQIPDCRPEEIRLEHLPQSGEDISKAKSTERQPYLLAQTSATLSDFILKDQSEKESNIEIVDSYQNIKGQTSLKTESQDLKDFFVQKEPTKSNSSDLIFKDHSELESNVEIVDSRENIKDKTSLRTETKDLQVLWAQKEKTKYNSSDSLLKDQSELKSNVERVDSQQKVKSQTSMRTEGQDLQVLWVQREKTKFNSSNCIFKDQSELKSNEKRVDSQQNIKGQTRLRSQSQDLQDLSIQKEQSRIKTKCNASDFILKDQTELESNAEIVDSQQKVKSQRSLRTESQDLQVLCDQKEQPRIQIKRNSSDFKLKDQSELKSNVSMVGSNQNIKWQPSLKMENRQDLQVLWVQKEQPVLQTSSTSSDFKFDDQTQTSLTTESSQDFQILLNQTDDRIIETSFSSSCIESLRDVPVLKELESNMACSGSIQNHIGLLRTCRKDLPFLSVQEDKPLIRTSFTSPGFLLKDVLHPENDKIKARLTSKSSQDQQAWAQTDNPMLKGSSSFDFSIKKTNSYIKNIKSRQIDNPLTQKLNSSKVTLQSQISAETSSPNNVQLPLTRPQRNRNTSIKKKLSANNFFAVGKTFGNTRLRLLRWCQERTRKYGLPMYEFSESWRSGRALVALIASYHKDLIEERFLNKESPRSTLTYGANVAKSLGVDSEVDIVQVCRQKVPDFCQVCAFVDKLERCLVPRL</sequence>
<feature type="region of interest" description="Disordered" evidence="1">
    <location>
        <begin position="170"/>
        <end position="229"/>
    </location>
</feature>
<dbReference type="Proteomes" id="UP001652661">
    <property type="component" value="Chromosome 3R"/>
</dbReference>
<feature type="compositionally biased region" description="Low complexity" evidence="1">
    <location>
        <begin position="449"/>
        <end position="459"/>
    </location>
</feature>
<gene>
    <name evidence="4" type="primary">Actn3</name>
</gene>
<keyword evidence="3" id="KW-1185">Reference proteome</keyword>
<evidence type="ECO:0000313" key="3">
    <source>
        <dbReference type="Proteomes" id="UP001652661"/>
    </source>
</evidence>
<name>A0ABM3C4D5_DROKI</name>
<dbReference type="RefSeq" id="XP_041630366.1">
    <property type="nucleotide sequence ID" value="XM_041774432.2"/>
</dbReference>